<dbReference type="Proteomes" id="UP001140206">
    <property type="component" value="Chromosome 2"/>
</dbReference>
<keyword evidence="6" id="KW-1185">Reference proteome</keyword>
<feature type="region of interest" description="Disordered" evidence="2">
    <location>
        <begin position="274"/>
        <end position="314"/>
    </location>
</feature>
<dbReference type="EMBL" id="JAMFTS010000002">
    <property type="protein sequence ID" value="KAJ4783262.1"/>
    <property type="molecule type" value="Genomic_DNA"/>
</dbReference>
<protein>
    <submittedName>
        <fullName evidence="5">Single-stranded nucleic acid binding R3H protein</fullName>
    </submittedName>
</protein>
<dbReference type="CDD" id="cd02642">
    <property type="entry name" value="R3H_encore_like"/>
    <property type="match status" value="1"/>
</dbReference>
<gene>
    <name evidence="5" type="ORF">LUZ62_034508</name>
</gene>
<evidence type="ECO:0000259" key="4">
    <source>
        <dbReference type="PROSITE" id="PS51673"/>
    </source>
</evidence>
<feature type="compositionally biased region" description="Pro residues" evidence="2">
    <location>
        <begin position="41"/>
        <end position="54"/>
    </location>
</feature>
<feature type="region of interest" description="Disordered" evidence="2">
    <location>
        <begin position="191"/>
        <end position="262"/>
    </location>
</feature>
<dbReference type="PROSITE" id="PS51673">
    <property type="entry name" value="SUZ"/>
    <property type="match status" value="1"/>
</dbReference>
<keyword evidence="1" id="KW-0597">Phosphoprotein</keyword>
<proteinExistence type="predicted"/>
<dbReference type="SMART" id="SM00393">
    <property type="entry name" value="R3H"/>
    <property type="match status" value="1"/>
</dbReference>
<dbReference type="Gene3D" id="3.30.1370.50">
    <property type="entry name" value="R3H-like domain"/>
    <property type="match status" value="1"/>
</dbReference>
<reference evidence="5" key="1">
    <citation type="submission" date="2022-08" db="EMBL/GenBank/DDBJ databases">
        <authorList>
            <person name="Marques A."/>
        </authorList>
    </citation>
    <scope>NUCLEOTIDE SEQUENCE</scope>
    <source>
        <strain evidence="5">RhyPub2mFocal</strain>
        <tissue evidence="5">Leaves</tissue>
    </source>
</reference>
<organism evidence="5 6">
    <name type="scientific">Rhynchospora pubera</name>
    <dbReference type="NCBI Taxonomy" id="906938"/>
    <lineage>
        <taxon>Eukaryota</taxon>
        <taxon>Viridiplantae</taxon>
        <taxon>Streptophyta</taxon>
        <taxon>Embryophyta</taxon>
        <taxon>Tracheophyta</taxon>
        <taxon>Spermatophyta</taxon>
        <taxon>Magnoliopsida</taxon>
        <taxon>Liliopsida</taxon>
        <taxon>Poales</taxon>
        <taxon>Cyperaceae</taxon>
        <taxon>Cyperoideae</taxon>
        <taxon>Rhynchosporeae</taxon>
        <taxon>Rhynchospora</taxon>
    </lineage>
</organism>
<evidence type="ECO:0000313" key="5">
    <source>
        <dbReference type="EMBL" id="KAJ4783262.1"/>
    </source>
</evidence>
<dbReference type="Pfam" id="PF12752">
    <property type="entry name" value="SUZ"/>
    <property type="match status" value="1"/>
</dbReference>
<dbReference type="AlphaFoldDB" id="A0AAV8EPV6"/>
<comment type="caution">
    <text evidence="5">The sequence shown here is derived from an EMBL/GenBank/DDBJ whole genome shotgun (WGS) entry which is preliminary data.</text>
</comment>
<dbReference type="InterPro" id="IPR001374">
    <property type="entry name" value="R3H_dom"/>
</dbReference>
<name>A0AAV8EPV6_9POAL</name>
<feature type="compositionally biased region" description="Polar residues" evidence="2">
    <location>
        <begin position="199"/>
        <end position="211"/>
    </location>
</feature>
<dbReference type="InterPro" id="IPR036867">
    <property type="entry name" value="R3H_dom_sf"/>
</dbReference>
<dbReference type="InterPro" id="IPR051937">
    <property type="entry name" value="R3H_domain_containing"/>
</dbReference>
<dbReference type="SUPFAM" id="SSF82708">
    <property type="entry name" value="R3H domain"/>
    <property type="match status" value="1"/>
</dbReference>
<feature type="compositionally biased region" description="Polar residues" evidence="2">
    <location>
        <begin position="228"/>
        <end position="244"/>
    </location>
</feature>
<feature type="domain" description="R3H" evidence="3">
    <location>
        <begin position="85"/>
        <end position="156"/>
    </location>
</feature>
<evidence type="ECO:0000256" key="1">
    <source>
        <dbReference type="ARBA" id="ARBA00022553"/>
    </source>
</evidence>
<evidence type="ECO:0000313" key="6">
    <source>
        <dbReference type="Proteomes" id="UP001140206"/>
    </source>
</evidence>
<dbReference type="Pfam" id="PF01424">
    <property type="entry name" value="R3H"/>
    <property type="match status" value="1"/>
</dbReference>
<feature type="domain" description="SUZ" evidence="4">
    <location>
        <begin position="160"/>
        <end position="232"/>
    </location>
</feature>
<dbReference type="PROSITE" id="PS51061">
    <property type="entry name" value="R3H"/>
    <property type="match status" value="1"/>
</dbReference>
<dbReference type="GO" id="GO:0003676">
    <property type="term" value="F:nucleic acid binding"/>
    <property type="evidence" value="ECO:0007669"/>
    <property type="project" value="UniProtKB-UniRule"/>
</dbReference>
<feature type="compositionally biased region" description="Low complexity" evidence="2">
    <location>
        <begin position="280"/>
        <end position="290"/>
    </location>
</feature>
<dbReference type="PANTHER" id="PTHR15672">
    <property type="entry name" value="CAMP-REGULATED PHOSPHOPROTEIN 21 RELATED R3H DOMAIN CONTAINING PROTEIN"/>
    <property type="match status" value="1"/>
</dbReference>
<feature type="region of interest" description="Disordered" evidence="2">
    <location>
        <begin position="1"/>
        <end position="68"/>
    </location>
</feature>
<feature type="region of interest" description="Disordered" evidence="2">
    <location>
        <begin position="486"/>
        <end position="505"/>
    </location>
</feature>
<dbReference type="InterPro" id="IPR024771">
    <property type="entry name" value="SUZ"/>
</dbReference>
<feature type="compositionally biased region" description="Basic and acidic residues" evidence="2">
    <location>
        <begin position="212"/>
        <end position="222"/>
    </location>
</feature>
<evidence type="ECO:0000256" key="2">
    <source>
        <dbReference type="SAM" id="MobiDB-lite"/>
    </source>
</evidence>
<dbReference type="PANTHER" id="PTHR15672:SF8">
    <property type="entry name" value="PROTEIN ENCORE"/>
    <property type="match status" value="1"/>
</dbReference>
<evidence type="ECO:0000259" key="3">
    <source>
        <dbReference type="PROSITE" id="PS51061"/>
    </source>
</evidence>
<feature type="compositionally biased region" description="Basic and acidic residues" evidence="2">
    <location>
        <begin position="247"/>
        <end position="256"/>
    </location>
</feature>
<accession>A0AAV8EPV6</accession>
<sequence length="505" mass="55334">MDTNHKEEDPAAPDSWETADLDDSVNRLFISSRNATSPSPDSDPPPAPPLPPPMAAASPPGQPTEEAVSQVDQFLREALEKPRERISVLRMEQDIERLIRNPSQMQIEFTALPTSYLRLAAHRLAQHYSLQSIAIPDPITLDGSGPGSRIIIRKISSDCRFPAVRLADIPVNLPQEDTSSVPMKLAIKPRPQRHLHGSGYSTGSSRSNLQKSVEERKEEYNRARARIFSSSNINDANSSGSSGTVCKPREEPRLPDNLDNCGFLEPELDEAYELASDLHSSSSSNSALSGNRGGNSGGNSSRNKGEKEVGITRTRSGGSRVAIFRDRDIDRKDPDYDRSYDRYVKRFDPGFGFNGGSYPMQPLYVPAVNYNTEFPQLGSAPRPPHQLSIDAQQQALPVSPHMHGGPWSSVAPPPPQQVGQLTMAYHRSPPPEMIAHAFNASSPIGGGGVPGVRTPVYLHSPQYAMPGRPGVPISYVPSHEHMQPFLPTQQQQQQQEGSYGLARPR</sequence>